<evidence type="ECO:0000259" key="6">
    <source>
        <dbReference type="PROSITE" id="PS50119"/>
    </source>
</evidence>
<dbReference type="AlphaFoldDB" id="A0A8C6UNZ5"/>
<sequence length="442" mass="51124">MAEVDFKDFLTCAVCMDIFTDPVSLSCHHNFCSSCLQNYWDQNQTRNCPVCRRKSSKDHPGVNFAIKNLSISIRQKQDATVHQDPVCGEHPEVPPLFCKDETRAFCPVCEFSRHSQHTVVSGEEAERAIKEMLRSQLLSLTLQRQSYEELEKTYEHIQHYAEEQAQYCEHQVRVLFEWLQQFLREEENRALSRLREEQDRQAQSMETHSCPLESAPPCLRPKAGLLIDQAKVLGNLGFRVWRDMRSLVTYSPVLLDPNSAARWLRVSEDMSVVRRTDLQQQLPLNPERFTKYTMVLGSEGLGAGTHQWDVEVGDYPRWDIGVATESVDRSGELYATPKYGIWCLWHKDGKYTDGGNKLVHVRRSPERIRVQLDYDKGRLSFYDADHMTHLHTYKHMFTQKLYPYFEIGPAADAKTKEIRVCPTEGPPANMDVAVFILALLFF</sequence>
<evidence type="ECO:0000313" key="8">
    <source>
        <dbReference type="Ensembl" id="ENSNMLP00000039732.1"/>
    </source>
</evidence>
<evidence type="ECO:0000256" key="4">
    <source>
        <dbReference type="PROSITE-ProRule" id="PRU00024"/>
    </source>
</evidence>
<dbReference type="Gene3D" id="3.30.40.10">
    <property type="entry name" value="Zinc/RING finger domain, C3HC4 (zinc finger)"/>
    <property type="match status" value="1"/>
</dbReference>
<dbReference type="Ensembl" id="ENSNMLT00000044215.1">
    <property type="protein sequence ID" value="ENSNMLP00000039732.1"/>
    <property type="gene ID" value="ENSNMLG00000024481.1"/>
</dbReference>
<dbReference type="CDD" id="cd12893">
    <property type="entry name" value="SPRY_PRY_TRIM35"/>
    <property type="match status" value="1"/>
</dbReference>
<dbReference type="PROSITE" id="PS00518">
    <property type="entry name" value="ZF_RING_1"/>
    <property type="match status" value="1"/>
</dbReference>
<dbReference type="PRINTS" id="PR01407">
    <property type="entry name" value="BUTYPHLNCDUF"/>
</dbReference>
<dbReference type="Proteomes" id="UP000694523">
    <property type="component" value="Unplaced"/>
</dbReference>
<protein>
    <submittedName>
        <fullName evidence="8">Uncharacterized protein</fullName>
    </submittedName>
</protein>
<evidence type="ECO:0000256" key="3">
    <source>
        <dbReference type="ARBA" id="ARBA00022833"/>
    </source>
</evidence>
<dbReference type="InterPro" id="IPR013083">
    <property type="entry name" value="Znf_RING/FYVE/PHD"/>
</dbReference>
<dbReference type="InterPro" id="IPR027370">
    <property type="entry name" value="Znf-RING_euk"/>
</dbReference>
<keyword evidence="3" id="KW-0862">Zinc</keyword>
<keyword evidence="9" id="KW-1185">Reference proteome</keyword>
<dbReference type="Pfam" id="PF13765">
    <property type="entry name" value="PRY"/>
    <property type="match status" value="1"/>
</dbReference>
<dbReference type="GO" id="GO:0008270">
    <property type="term" value="F:zinc ion binding"/>
    <property type="evidence" value="ECO:0007669"/>
    <property type="project" value="UniProtKB-KW"/>
</dbReference>
<accession>A0A8C6UNZ5</accession>
<dbReference type="InterPro" id="IPR001870">
    <property type="entry name" value="B30.2/SPRY"/>
</dbReference>
<dbReference type="InterPro" id="IPR013320">
    <property type="entry name" value="ConA-like_dom_sf"/>
</dbReference>
<dbReference type="InterPro" id="IPR043136">
    <property type="entry name" value="B30.2/SPRY_sf"/>
</dbReference>
<keyword evidence="1" id="KW-0479">Metal-binding</keyword>
<evidence type="ECO:0000259" key="7">
    <source>
        <dbReference type="PROSITE" id="PS50188"/>
    </source>
</evidence>
<dbReference type="SMART" id="SM00449">
    <property type="entry name" value="SPRY"/>
    <property type="match status" value="1"/>
</dbReference>
<dbReference type="InterPro" id="IPR000315">
    <property type="entry name" value="Znf_B-box"/>
</dbReference>
<dbReference type="SUPFAM" id="SSF57845">
    <property type="entry name" value="B-box zinc-binding domain"/>
    <property type="match status" value="1"/>
</dbReference>
<feature type="domain" description="B box-type" evidence="6">
    <location>
        <begin position="82"/>
        <end position="122"/>
    </location>
</feature>
<feature type="domain" description="B30.2/SPRY" evidence="7">
    <location>
        <begin position="233"/>
        <end position="427"/>
    </location>
</feature>
<dbReference type="Gene3D" id="3.30.160.60">
    <property type="entry name" value="Classic Zinc Finger"/>
    <property type="match status" value="1"/>
</dbReference>
<reference evidence="8" key="2">
    <citation type="submission" date="2025-09" db="UniProtKB">
        <authorList>
            <consortium name="Ensembl"/>
        </authorList>
    </citation>
    <scope>IDENTIFICATION</scope>
</reference>
<dbReference type="PROSITE" id="PS50089">
    <property type="entry name" value="ZF_RING_2"/>
    <property type="match status" value="1"/>
</dbReference>
<dbReference type="InterPro" id="IPR001841">
    <property type="entry name" value="Znf_RING"/>
</dbReference>
<dbReference type="PANTHER" id="PTHR24103">
    <property type="entry name" value="E3 UBIQUITIN-PROTEIN LIGASE TRIM"/>
    <property type="match status" value="1"/>
</dbReference>
<reference evidence="8" key="1">
    <citation type="submission" date="2025-08" db="UniProtKB">
        <authorList>
            <consortium name="Ensembl"/>
        </authorList>
    </citation>
    <scope>IDENTIFICATION</scope>
</reference>
<dbReference type="Pfam" id="PF13445">
    <property type="entry name" value="zf-RING_UBOX"/>
    <property type="match status" value="1"/>
</dbReference>
<dbReference type="InterPro" id="IPR050143">
    <property type="entry name" value="TRIM/RBCC"/>
</dbReference>
<name>A0A8C6UNZ5_9GOBI</name>
<dbReference type="InterPro" id="IPR003877">
    <property type="entry name" value="SPRY_dom"/>
</dbReference>
<feature type="domain" description="RING-type" evidence="5">
    <location>
        <begin position="12"/>
        <end position="52"/>
    </location>
</feature>
<dbReference type="PROSITE" id="PS50188">
    <property type="entry name" value="B302_SPRY"/>
    <property type="match status" value="1"/>
</dbReference>
<dbReference type="SMART" id="SM00589">
    <property type="entry name" value="PRY"/>
    <property type="match status" value="1"/>
</dbReference>
<dbReference type="PROSITE" id="PS50119">
    <property type="entry name" value="ZF_BBOX"/>
    <property type="match status" value="1"/>
</dbReference>
<evidence type="ECO:0000256" key="2">
    <source>
        <dbReference type="ARBA" id="ARBA00022771"/>
    </source>
</evidence>
<organism evidence="8 9">
    <name type="scientific">Neogobius melanostomus</name>
    <name type="common">round goby</name>
    <dbReference type="NCBI Taxonomy" id="47308"/>
    <lineage>
        <taxon>Eukaryota</taxon>
        <taxon>Metazoa</taxon>
        <taxon>Chordata</taxon>
        <taxon>Craniata</taxon>
        <taxon>Vertebrata</taxon>
        <taxon>Euteleostomi</taxon>
        <taxon>Actinopterygii</taxon>
        <taxon>Neopterygii</taxon>
        <taxon>Teleostei</taxon>
        <taxon>Neoteleostei</taxon>
        <taxon>Acanthomorphata</taxon>
        <taxon>Gobiaria</taxon>
        <taxon>Gobiiformes</taxon>
        <taxon>Gobioidei</taxon>
        <taxon>Gobiidae</taxon>
        <taxon>Benthophilinae</taxon>
        <taxon>Neogobiini</taxon>
        <taxon>Neogobius</taxon>
    </lineage>
</organism>
<dbReference type="Gene3D" id="2.60.120.920">
    <property type="match status" value="1"/>
</dbReference>
<dbReference type="SUPFAM" id="SSF57850">
    <property type="entry name" value="RING/U-box"/>
    <property type="match status" value="1"/>
</dbReference>
<dbReference type="Pfam" id="PF00622">
    <property type="entry name" value="SPRY"/>
    <property type="match status" value="1"/>
</dbReference>
<dbReference type="Pfam" id="PF00643">
    <property type="entry name" value="zf-B_box"/>
    <property type="match status" value="1"/>
</dbReference>
<dbReference type="InterPro" id="IPR006574">
    <property type="entry name" value="PRY"/>
</dbReference>
<evidence type="ECO:0000259" key="5">
    <source>
        <dbReference type="PROSITE" id="PS50089"/>
    </source>
</evidence>
<evidence type="ECO:0000313" key="9">
    <source>
        <dbReference type="Proteomes" id="UP000694523"/>
    </source>
</evidence>
<keyword evidence="2 4" id="KW-0863">Zinc-finger</keyword>
<dbReference type="SUPFAM" id="SSF49899">
    <property type="entry name" value="Concanavalin A-like lectins/glucanases"/>
    <property type="match status" value="1"/>
</dbReference>
<dbReference type="FunFam" id="2.60.120.920:FF:000004">
    <property type="entry name" value="Butyrophilin subfamily 1 member A1"/>
    <property type="match status" value="1"/>
</dbReference>
<dbReference type="SMART" id="SM00184">
    <property type="entry name" value="RING"/>
    <property type="match status" value="1"/>
</dbReference>
<evidence type="ECO:0000256" key="1">
    <source>
        <dbReference type="ARBA" id="ARBA00022723"/>
    </source>
</evidence>
<dbReference type="InterPro" id="IPR003879">
    <property type="entry name" value="Butyrophylin_SPRY"/>
</dbReference>
<dbReference type="InterPro" id="IPR017907">
    <property type="entry name" value="Znf_RING_CS"/>
</dbReference>
<proteinExistence type="predicted"/>